<evidence type="ECO:0000259" key="7">
    <source>
        <dbReference type="PROSITE" id="PS51910"/>
    </source>
</evidence>
<dbReference type="InterPro" id="IPR029070">
    <property type="entry name" value="Chitinase_insertion_sf"/>
</dbReference>
<accession>A0A1H7N0I1</accession>
<dbReference type="InterPro" id="IPR001579">
    <property type="entry name" value="Glyco_hydro_18_chit_AS"/>
</dbReference>
<dbReference type="GO" id="GO:0005975">
    <property type="term" value="P:carbohydrate metabolic process"/>
    <property type="evidence" value="ECO:0007669"/>
    <property type="project" value="InterPro"/>
</dbReference>
<dbReference type="Gene3D" id="2.10.10.20">
    <property type="entry name" value="Carbohydrate-binding module superfamily 5/12"/>
    <property type="match status" value="1"/>
</dbReference>
<dbReference type="Gene3D" id="2.60.40.10">
    <property type="entry name" value="Immunoglobulins"/>
    <property type="match status" value="1"/>
</dbReference>
<dbReference type="InterPro" id="IPR035986">
    <property type="entry name" value="PKD_dom_sf"/>
</dbReference>
<dbReference type="SMART" id="SM00636">
    <property type="entry name" value="Glyco_18"/>
    <property type="match status" value="1"/>
</dbReference>
<proteinExistence type="inferred from homology"/>
<dbReference type="Gene3D" id="3.10.50.10">
    <property type="match status" value="1"/>
</dbReference>
<dbReference type="AlphaFoldDB" id="A0A1H7N0I1"/>
<dbReference type="PROSITE" id="PS51910">
    <property type="entry name" value="GH18_2"/>
    <property type="match status" value="1"/>
</dbReference>
<dbReference type="PANTHER" id="PTHR11177">
    <property type="entry name" value="CHITINASE"/>
    <property type="match status" value="1"/>
</dbReference>
<dbReference type="EMBL" id="FOAD01000003">
    <property type="protein sequence ID" value="SEL16465.1"/>
    <property type="molecule type" value="Genomic_DNA"/>
</dbReference>
<protein>
    <submittedName>
        <fullName evidence="8">Chitinase, GH18 family</fullName>
    </submittedName>
</protein>
<dbReference type="CDD" id="cd06548">
    <property type="entry name" value="GH18_chitinase"/>
    <property type="match status" value="1"/>
</dbReference>
<evidence type="ECO:0000256" key="2">
    <source>
        <dbReference type="ARBA" id="ARBA00022801"/>
    </source>
</evidence>
<dbReference type="InterPro" id="IPR013783">
    <property type="entry name" value="Ig-like_fold"/>
</dbReference>
<dbReference type="Pfam" id="PF02839">
    <property type="entry name" value="CBM_5_12"/>
    <property type="match status" value="1"/>
</dbReference>
<sequence length="570" mass="63100">MRQNRRDYLRNTSALLALLSGASVTASAADTPPAWEPDVAYTGGDRVTHDGYIWEAKWWTKGDEPSTDSNVWKQIEEAGGGNGLKASFTVSDTYVEPGVEVSVDASGSDGSPSSYEWDFGDGTTASGQTASHTYDSEQEYTVTLTVSDGDASDTTSKQITVSENAPSEEFSVVGYYPSWKGNEEYQYYPEDIPFDKVTDVLYAFLDVKPDGSVVIPDSEVDHESLLQSFADLKQGPASDTNLKLSIGGWALSPGFEDAAATEENRTRFANTAVALMRQYDFDGIDIDWEHPGPNRGVCECGSAQGPANHVKLLQAVRDKLDAVGNEDDRTYYLSVANGGSDWNASLIKHREVERVVDDIYMMAYDFTGVWHETAGLNAPIYGTPNDYPPSGDAQQYTIETTLEIWKNKGYWVDWMQWEDYGEPVEDPASLVLGMPFYGRGCKVENGIWDTFSLSDWQQGDPQHQNEVIPPGTWNDLLGPDQANTGAFDYGDLEENYEGADGWEKNVNEQGQVPWLWNEEKGIFISYDDPASIEEKVKLAKSRGLGGVMFWELSQDYNGTLLDTIDQQVNQ</sequence>
<dbReference type="InterPro" id="IPR006311">
    <property type="entry name" value="TAT_signal"/>
</dbReference>
<feature type="domain" description="GH18" evidence="7">
    <location>
        <begin position="170"/>
        <end position="570"/>
    </location>
</feature>
<dbReference type="GO" id="GO:0005576">
    <property type="term" value="C:extracellular region"/>
    <property type="evidence" value="ECO:0007669"/>
    <property type="project" value="InterPro"/>
</dbReference>
<dbReference type="Proteomes" id="UP000183894">
    <property type="component" value="Unassembled WGS sequence"/>
</dbReference>
<dbReference type="GO" id="GO:0004553">
    <property type="term" value="F:hydrolase activity, hydrolyzing O-glycosyl compounds"/>
    <property type="evidence" value="ECO:0007669"/>
    <property type="project" value="InterPro"/>
</dbReference>
<dbReference type="PROSITE" id="PS51318">
    <property type="entry name" value="TAT"/>
    <property type="match status" value="1"/>
</dbReference>
<evidence type="ECO:0000313" key="9">
    <source>
        <dbReference type="Proteomes" id="UP000183894"/>
    </source>
</evidence>
<dbReference type="InterPro" id="IPR001223">
    <property type="entry name" value="Glyco_hydro18_cat"/>
</dbReference>
<name>A0A1H7N0I1_HALLR</name>
<dbReference type="SUPFAM" id="SSF49299">
    <property type="entry name" value="PKD domain"/>
    <property type="match status" value="1"/>
</dbReference>
<dbReference type="SUPFAM" id="SSF54556">
    <property type="entry name" value="Chitinase insertion domain"/>
    <property type="match status" value="1"/>
</dbReference>
<dbReference type="InterPro" id="IPR050314">
    <property type="entry name" value="Glycosyl_Hydrlase_18"/>
</dbReference>
<dbReference type="SMART" id="SM00089">
    <property type="entry name" value="PKD"/>
    <property type="match status" value="1"/>
</dbReference>
<dbReference type="PROSITE" id="PS01095">
    <property type="entry name" value="GH18_1"/>
    <property type="match status" value="1"/>
</dbReference>
<dbReference type="GO" id="GO:0030246">
    <property type="term" value="F:carbohydrate binding"/>
    <property type="evidence" value="ECO:0007669"/>
    <property type="project" value="InterPro"/>
</dbReference>
<keyword evidence="5" id="KW-0326">Glycosidase</keyword>
<dbReference type="InterPro" id="IPR017853">
    <property type="entry name" value="GH"/>
</dbReference>
<organism evidence="8 9">
    <name type="scientific">Haloferax larsenii</name>
    <dbReference type="NCBI Taxonomy" id="302484"/>
    <lineage>
        <taxon>Archaea</taxon>
        <taxon>Methanobacteriati</taxon>
        <taxon>Methanobacteriota</taxon>
        <taxon>Stenosarchaea group</taxon>
        <taxon>Halobacteria</taxon>
        <taxon>Halobacteriales</taxon>
        <taxon>Haloferacaceae</taxon>
        <taxon>Haloferax</taxon>
    </lineage>
</organism>
<gene>
    <name evidence="8" type="ORF">SAMN04488691_103142</name>
</gene>
<comment type="similarity">
    <text evidence="1">Belongs to the glycosyl hydrolase 18 family. Chitinase class II subfamily.</text>
</comment>
<dbReference type="PROSITE" id="PS50093">
    <property type="entry name" value="PKD"/>
    <property type="match status" value="1"/>
</dbReference>
<dbReference type="Gene3D" id="3.20.20.80">
    <property type="entry name" value="Glycosidases"/>
    <property type="match status" value="1"/>
</dbReference>
<keyword evidence="2" id="KW-0378">Hydrolase</keyword>
<dbReference type="InterPro" id="IPR003610">
    <property type="entry name" value="CBM5/12"/>
</dbReference>
<evidence type="ECO:0000256" key="5">
    <source>
        <dbReference type="ARBA" id="ARBA00023295"/>
    </source>
</evidence>
<dbReference type="SMART" id="SM00495">
    <property type="entry name" value="ChtBD3"/>
    <property type="match status" value="1"/>
</dbReference>
<dbReference type="InterPro" id="IPR011583">
    <property type="entry name" value="Chitinase_II/V-like_cat"/>
</dbReference>
<dbReference type="InterPro" id="IPR036573">
    <property type="entry name" value="CBM_sf_5/12"/>
</dbReference>
<dbReference type="GO" id="GO:0006032">
    <property type="term" value="P:chitin catabolic process"/>
    <property type="evidence" value="ECO:0007669"/>
    <property type="project" value="UniProtKB-KW"/>
</dbReference>
<dbReference type="Pfam" id="PF00704">
    <property type="entry name" value="Glyco_hydro_18"/>
    <property type="match status" value="1"/>
</dbReference>
<dbReference type="RefSeq" id="WP_074793190.1">
    <property type="nucleotide sequence ID" value="NZ_FOAD01000003.1"/>
</dbReference>
<dbReference type="InterPro" id="IPR000601">
    <property type="entry name" value="PKD_dom"/>
</dbReference>
<keyword evidence="4" id="KW-0119">Carbohydrate metabolism</keyword>
<dbReference type="Pfam" id="PF00801">
    <property type="entry name" value="PKD"/>
    <property type="match status" value="1"/>
</dbReference>
<evidence type="ECO:0000259" key="6">
    <source>
        <dbReference type="PROSITE" id="PS50093"/>
    </source>
</evidence>
<feature type="domain" description="PKD" evidence="6">
    <location>
        <begin position="110"/>
        <end position="168"/>
    </location>
</feature>
<reference evidence="8 9" key="1">
    <citation type="submission" date="2016-10" db="EMBL/GenBank/DDBJ databases">
        <authorList>
            <person name="de Groot N.N."/>
        </authorList>
    </citation>
    <scope>NUCLEOTIDE SEQUENCE [LARGE SCALE GENOMIC DNA]</scope>
    <source>
        <strain evidence="8 9">CDM_5</strain>
    </source>
</reference>
<dbReference type="SUPFAM" id="SSF51055">
    <property type="entry name" value="Carbohydrate binding domain"/>
    <property type="match status" value="1"/>
</dbReference>
<dbReference type="GO" id="GO:0008061">
    <property type="term" value="F:chitin binding"/>
    <property type="evidence" value="ECO:0007669"/>
    <property type="project" value="InterPro"/>
</dbReference>
<keyword evidence="3" id="KW-0624">Polysaccharide degradation</keyword>
<evidence type="ECO:0000313" key="8">
    <source>
        <dbReference type="EMBL" id="SEL16465.1"/>
    </source>
</evidence>
<evidence type="ECO:0000256" key="4">
    <source>
        <dbReference type="ARBA" id="ARBA00023277"/>
    </source>
</evidence>
<dbReference type="OrthoDB" id="8638at2157"/>
<dbReference type="CDD" id="cd12215">
    <property type="entry name" value="ChiC_BD"/>
    <property type="match status" value="1"/>
</dbReference>
<dbReference type="CDD" id="cd00146">
    <property type="entry name" value="PKD"/>
    <property type="match status" value="1"/>
</dbReference>
<dbReference type="InterPro" id="IPR022409">
    <property type="entry name" value="PKD/Chitinase_dom"/>
</dbReference>
<dbReference type="PANTHER" id="PTHR11177:SF317">
    <property type="entry name" value="CHITINASE 12-RELATED"/>
    <property type="match status" value="1"/>
</dbReference>
<keyword evidence="3" id="KW-0146">Chitin degradation</keyword>
<evidence type="ECO:0000256" key="3">
    <source>
        <dbReference type="ARBA" id="ARBA00023024"/>
    </source>
</evidence>
<evidence type="ECO:0000256" key="1">
    <source>
        <dbReference type="ARBA" id="ARBA00009121"/>
    </source>
</evidence>
<dbReference type="SUPFAM" id="SSF51445">
    <property type="entry name" value="(Trans)glycosidases"/>
    <property type="match status" value="1"/>
</dbReference>